<dbReference type="OrthoDB" id="3554553at2759"/>
<dbReference type="PANTHER" id="PTHR37542">
    <property type="entry name" value="HELO DOMAIN-CONTAINING PROTEIN-RELATED"/>
    <property type="match status" value="1"/>
</dbReference>
<dbReference type="InterPro" id="IPR011009">
    <property type="entry name" value="Kinase-like_dom_sf"/>
</dbReference>
<accession>A0A9N9LDH9</accession>
<dbReference type="AlphaFoldDB" id="A0A9N9LDH9"/>
<dbReference type="InterPro" id="IPR056002">
    <property type="entry name" value="DUF7580"/>
</dbReference>
<comment type="caution">
    <text evidence="3">The sequence shown here is derived from an EMBL/GenBank/DDBJ whole genome shotgun (WGS) entry which is preliminary data.</text>
</comment>
<dbReference type="Proteomes" id="UP000696280">
    <property type="component" value="Unassembled WGS sequence"/>
</dbReference>
<dbReference type="GO" id="GO:0004197">
    <property type="term" value="F:cysteine-type endopeptidase activity"/>
    <property type="evidence" value="ECO:0007669"/>
    <property type="project" value="InterPro"/>
</dbReference>
<dbReference type="Pfam" id="PF24476">
    <property type="entry name" value="DUF7580"/>
    <property type="match status" value="1"/>
</dbReference>
<reference evidence="3" key="1">
    <citation type="submission" date="2021-07" db="EMBL/GenBank/DDBJ databases">
        <authorList>
            <person name="Durling M."/>
        </authorList>
    </citation>
    <scope>NUCLEOTIDE SEQUENCE</scope>
</reference>
<dbReference type="EMBL" id="CAJVRL010000127">
    <property type="protein sequence ID" value="CAG8962190.1"/>
    <property type="molecule type" value="Genomic_DNA"/>
</dbReference>
<evidence type="ECO:0008006" key="5">
    <source>
        <dbReference type="Google" id="ProtNLM"/>
    </source>
</evidence>
<gene>
    <name evidence="3" type="ORF">HYFRA_00005241</name>
</gene>
<organism evidence="3 4">
    <name type="scientific">Hymenoscyphus fraxineus</name>
    <dbReference type="NCBI Taxonomy" id="746836"/>
    <lineage>
        <taxon>Eukaryota</taxon>
        <taxon>Fungi</taxon>
        <taxon>Dikarya</taxon>
        <taxon>Ascomycota</taxon>
        <taxon>Pezizomycotina</taxon>
        <taxon>Leotiomycetes</taxon>
        <taxon>Helotiales</taxon>
        <taxon>Helotiaceae</taxon>
        <taxon>Hymenoscyphus</taxon>
    </lineage>
</organism>
<keyword evidence="4" id="KW-1185">Reference proteome</keyword>
<evidence type="ECO:0000259" key="2">
    <source>
        <dbReference type="Pfam" id="PF24476"/>
    </source>
</evidence>
<dbReference type="Gene3D" id="3.40.50.1460">
    <property type="match status" value="1"/>
</dbReference>
<feature type="domain" description="Peptidase C14 caspase" evidence="1">
    <location>
        <begin position="44"/>
        <end position="215"/>
    </location>
</feature>
<dbReference type="InterPro" id="IPR011600">
    <property type="entry name" value="Pept_C14_caspase"/>
</dbReference>
<sequence>MADSDAQVRLNDQLSRYYKKRIEYNHVTVLAIYWQECSSAGYKDEAAKLGTLMKTFNFHFEYFEIPSSDSQFALCVRLMELLAANRQDNTLLIIHYGGHGWIDDSHDNQSVWAAESHHTAANLRWSDLQRELKKHTSEVLVLLDCCFASQAARGSKSPIPNNVELFAACGMSAKTLAPGPHSFTSLLIQEISESIGSDGSTKVSELHKSMASKYSQLKQSAVYYPLSGPKASITLQPRAGFSDRTPPTPPEAGSVTIRISLSKLEQLNEVVDWLKLNPPSTISNVRIEQLRQSATAVNNFVSGNNTRGNTAVTFSKLPPSAQDDLFSSWSIFNQGVSRMTSYLRMLSSSHKDFDEQEMEEGLAATYAEQLERSFQPVQSSVERSIMAAPELSEKGALLKAAVDPKLAALGLGEMLKLRVLAHFAPDEITMEVNLNSLDSRTSGPFPYRAVEESMPQIGRVLIEAKKFGEYVDTRILQARLQNLAVLLQSSKSVEFHTLSCAGFFFEPSKAYGLIFRVPPAAPGLPISLHDIISKKVEVPTKPTLGQRFQIALKIGTALMKWHLVDWVHQGIASYDIVFFYDPALGVDYGQPYLCGFEYARKHSTPSTSRIVEDFELNVYRHPDRQGVPNASHQKEHDIYSFGVLLLELGLWDIAGKLFSPKKRETISPSEMGQRLAEVANKKLGHYTGTAFQKATSTCLNGDFGVEQDDIINSQLGKNFKVKVLAEIEKATMVD</sequence>
<dbReference type="PANTHER" id="PTHR37542:SF3">
    <property type="entry name" value="PRION-INHIBITION AND PROPAGATION HELO DOMAIN-CONTAINING PROTEIN"/>
    <property type="match status" value="1"/>
</dbReference>
<protein>
    <recommendedName>
        <fullName evidence="5">Protein kinase domain-containing protein</fullName>
    </recommendedName>
</protein>
<dbReference type="Gene3D" id="1.10.510.10">
    <property type="entry name" value="Transferase(Phosphotransferase) domain 1"/>
    <property type="match status" value="1"/>
</dbReference>
<name>A0A9N9LDH9_9HELO</name>
<evidence type="ECO:0000313" key="4">
    <source>
        <dbReference type="Proteomes" id="UP000696280"/>
    </source>
</evidence>
<dbReference type="SUPFAM" id="SSF56112">
    <property type="entry name" value="Protein kinase-like (PK-like)"/>
    <property type="match status" value="1"/>
</dbReference>
<proteinExistence type="predicted"/>
<feature type="domain" description="DUF7580" evidence="2">
    <location>
        <begin position="526"/>
        <end position="707"/>
    </location>
</feature>
<dbReference type="GO" id="GO:0006508">
    <property type="term" value="P:proteolysis"/>
    <property type="evidence" value="ECO:0007669"/>
    <property type="project" value="InterPro"/>
</dbReference>
<evidence type="ECO:0000313" key="3">
    <source>
        <dbReference type="EMBL" id="CAG8962190.1"/>
    </source>
</evidence>
<evidence type="ECO:0000259" key="1">
    <source>
        <dbReference type="Pfam" id="PF00656"/>
    </source>
</evidence>
<dbReference type="Pfam" id="PF00656">
    <property type="entry name" value="Peptidase_C14"/>
    <property type="match status" value="1"/>
</dbReference>